<dbReference type="EMBL" id="JARVKM010000005">
    <property type="protein sequence ID" value="KAK9780946.1"/>
    <property type="molecule type" value="Genomic_DNA"/>
</dbReference>
<keyword evidence="2" id="KW-1185">Reference proteome</keyword>
<comment type="caution">
    <text evidence="1">The sequence shown here is derived from an EMBL/GenBank/DDBJ whole genome shotgun (WGS) entry which is preliminary data.</text>
</comment>
<protein>
    <submittedName>
        <fullName evidence="1">Uncharacterized protein</fullName>
    </submittedName>
</protein>
<name>A0ABR2Y4X0_9PEZI</name>
<accession>A0ABR2Y4X0</accession>
<evidence type="ECO:0000313" key="1">
    <source>
        <dbReference type="EMBL" id="KAK9780946.1"/>
    </source>
</evidence>
<organism evidence="1 2">
    <name type="scientific">Seiridium cardinale</name>
    <dbReference type="NCBI Taxonomy" id="138064"/>
    <lineage>
        <taxon>Eukaryota</taxon>
        <taxon>Fungi</taxon>
        <taxon>Dikarya</taxon>
        <taxon>Ascomycota</taxon>
        <taxon>Pezizomycotina</taxon>
        <taxon>Sordariomycetes</taxon>
        <taxon>Xylariomycetidae</taxon>
        <taxon>Amphisphaeriales</taxon>
        <taxon>Sporocadaceae</taxon>
        <taxon>Seiridium</taxon>
    </lineage>
</organism>
<evidence type="ECO:0000313" key="2">
    <source>
        <dbReference type="Proteomes" id="UP001465668"/>
    </source>
</evidence>
<proteinExistence type="predicted"/>
<sequence length="136" mass="15978">MGNTSSQIFPWIVLTDPSLRKRWDLAVAWRGNMRLFICWGPQFRRRLPAHGCLTRQDANLAYYLLRGLSTSNRPYAYITVISQILIYPPSSIKTLNTREWGCRGIYRGDFLKFVLIRGNHDEDYSQWETACHYTDE</sequence>
<dbReference type="Proteomes" id="UP001465668">
    <property type="component" value="Unassembled WGS sequence"/>
</dbReference>
<gene>
    <name evidence="1" type="ORF">SCAR479_02132</name>
</gene>
<reference evidence="1 2" key="1">
    <citation type="submission" date="2024-02" db="EMBL/GenBank/DDBJ databases">
        <title>First draft genome assembly of two strains of Seiridium cardinale.</title>
        <authorList>
            <person name="Emiliani G."/>
            <person name="Scali E."/>
        </authorList>
    </citation>
    <scope>NUCLEOTIDE SEQUENCE [LARGE SCALE GENOMIC DNA]</scope>
    <source>
        <strain evidence="1 2">BM-138-000479</strain>
    </source>
</reference>